<reference evidence="1" key="1">
    <citation type="journal article" date="2021" name="Genome Biol. Evol.">
        <title>The assembled and annotated genome of the fairy-ring fungus Marasmius oreades.</title>
        <authorList>
            <person name="Hiltunen M."/>
            <person name="Ament-Velasquez S.L."/>
            <person name="Johannesson H."/>
        </authorList>
    </citation>
    <scope>NUCLEOTIDE SEQUENCE</scope>
    <source>
        <strain evidence="1">03SP1</strain>
    </source>
</reference>
<sequence length="58" mass="6638">MKEVGMEGRVHQVYLLALIRCGDEREAGRQLWKPCEIHDSDLSRDALGWTPRWKVGGS</sequence>
<dbReference type="KEGG" id="more:E1B28_007101"/>
<dbReference type="AlphaFoldDB" id="A0A9P7S119"/>
<comment type="caution">
    <text evidence="1">The sequence shown here is derived from an EMBL/GenBank/DDBJ whole genome shotgun (WGS) entry which is preliminary data.</text>
</comment>
<gene>
    <name evidence="1" type="ORF">E1B28_007101</name>
</gene>
<proteinExistence type="predicted"/>
<evidence type="ECO:0000313" key="1">
    <source>
        <dbReference type="EMBL" id="KAG7093419.1"/>
    </source>
</evidence>
<protein>
    <submittedName>
        <fullName evidence="1">Uncharacterized protein</fullName>
    </submittedName>
</protein>
<dbReference type="Proteomes" id="UP001049176">
    <property type="component" value="Chromosome 4"/>
</dbReference>
<dbReference type="RefSeq" id="XP_043009889.1">
    <property type="nucleotide sequence ID" value="XM_043151809.1"/>
</dbReference>
<dbReference type="GeneID" id="66076177"/>
<accession>A0A9P7S119</accession>
<dbReference type="EMBL" id="CM032184">
    <property type="protein sequence ID" value="KAG7093419.1"/>
    <property type="molecule type" value="Genomic_DNA"/>
</dbReference>
<organism evidence="1 2">
    <name type="scientific">Marasmius oreades</name>
    <name type="common">fairy-ring Marasmius</name>
    <dbReference type="NCBI Taxonomy" id="181124"/>
    <lineage>
        <taxon>Eukaryota</taxon>
        <taxon>Fungi</taxon>
        <taxon>Dikarya</taxon>
        <taxon>Basidiomycota</taxon>
        <taxon>Agaricomycotina</taxon>
        <taxon>Agaricomycetes</taxon>
        <taxon>Agaricomycetidae</taxon>
        <taxon>Agaricales</taxon>
        <taxon>Marasmiineae</taxon>
        <taxon>Marasmiaceae</taxon>
        <taxon>Marasmius</taxon>
    </lineage>
</organism>
<name>A0A9P7S119_9AGAR</name>
<evidence type="ECO:0000313" key="2">
    <source>
        <dbReference type="Proteomes" id="UP001049176"/>
    </source>
</evidence>
<keyword evidence="2" id="KW-1185">Reference proteome</keyword>